<feature type="binding site" evidence="7">
    <location>
        <position position="419"/>
    </location>
    <ligand>
        <name>Zn(2+)</name>
        <dbReference type="ChEBI" id="CHEBI:29105"/>
        <label>1</label>
        <note>catalytic</note>
    </ligand>
</feature>
<evidence type="ECO:0000256" key="2">
    <source>
        <dbReference type="ARBA" id="ARBA00023157"/>
    </source>
</evidence>
<sequence length="648" mass="72238">MPGPRNNVTTQRALLALAITASLTLSTACTVDASGDNRPATAAEADAFVARVNAHMREHHPENASAQWLASTYIGPDSQRVASKANERALTSYSEWVEEARRFDGLALSPETARAIDLIKLGTAMPPPADPAELSELAAIATRMEGMYGAGTYCEDTDRPETCRDLGELSNTMAESRDHDEQYAAWAGWHTISKPMRDDYVRFVDLVNKGASNLGYANAGEMWRSGYDMSPTDFQDETDRLWGQVQPLYEQLHCYVRGELVDTYGEKGQVDGMIPAHLTGNMWAQQWGNIWDLLQPYEGTASIDVATALRAQREEDLARRLAAIEGEPTATQIVEAGRQADEYIARAMTERAEDFYVSLGMPKLPASFYERSQLIKPRDRDVVCHASAWDLDFAGDVRIKQCIEPTADEFSTIYHELGHIYYYLAYNHLEPLFQSGAHDGFHEAIGDTVVLSLTPGYLNSVGLVDSPEESREALINNQMRMALDKVAFLPFGLLIDRWRWGVFDGSIAPENYNQAWWDLRARYQGVAPVGERGEDLFDPGAKYHVPGNTPYTRYFLAHILQFQFYQSLCETSGHSGPLHECSFYGSEAAGDRFWAMLQQGQGQPWPETLEALTGGREMDASAVLEYFAPLQAWLTERNAGRQCGWDAG</sequence>
<evidence type="ECO:0000256" key="10">
    <source>
        <dbReference type="SAM" id="SignalP"/>
    </source>
</evidence>
<name>A0A5C8KPN9_9GAMM</name>
<gene>
    <name evidence="11" type="ORF">FU658_09865</name>
</gene>
<dbReference type="FunFam" id="1.10.1370.30:FF:000005">
    <property type="entry name" value="Angiotensin-converting enzyme"/>
    <property type="match status" value="1"/>
</dbReference>
<evidence type="ECO:0000256" key="1">
    <source>
        <dbReference type="ARBA" id="ARBA00022729"/>
    </source>
</evidence>
<feature type="disulfide bond" evidence="8">
    <location>
        <begin position="569"/>
        <end position="581"/>
    </location>
</feature>
<feature type="disulfide bond" evidence="8">
    <location>
        <begin position="154"/>
        <end position="163"/>
    </location>
</feature>
<dbReference type="InterPro" id="IPR001548">
    <property type="entry name" value="Peptidase_M2"/>
</dbReference>
<accession>A0A5C8KPN9</accession>
<dbReference type="SUPFAM" id="SSF55486">
    <property type="entry name" value="Metalloproteases ('zincins'), catalytic domain"/>
    <property type="match status" value="1"/>
</dbReference>
<feature type="binding site" evidence="6">
    <location>
        <position position="227"/>
    </location>
    <ligand>
        <name>chloride</name>
        <dbReference type="ChEBI" id="CHEBI:17996"/>
        <label>1</label>
    </ligand>
</feature>
<dbReference type="GO" id="GO:0008241">
    <property type="term" value="F:peptidyl-dipeptidase activity"/>
    <property type="evidence" value="ECO:0007669"/>
    <property type="project" value="InterPro"/>
</dbReference>
<protein>
    <submittedName>
        <fullName evidence="11">M2 family metallopeptidase</fullName>
    </submittedName>
</protein>
<evidence type="ECO:0000256" key="5">
    <source>
        <dbReference type="PIRSR" id="PIRSR601548-11"/>
    </source>
</evidence>
<dbReference type="CDD" id="cd06461">
    <property type="entry name" value="M2_ACE"/>
    <property type="match status" value="1"/>
</dbReference>
<dbReference type="GO" id="GO:0008237">
    <property type="term" value="F:metallopeptidase activity"/>
    <property type="evidence" value="ECO:0007669"/>
    <property type="project" value="InterPro"/>
</dbReference>
<keyword evidence="1 10" id="KW-0732">Signal</keyword>
<proteinExistence type="predicted"/>
<dbReference type="PROSITE" id="PS52011">
    <property type="entry name" value="PEPTIDASE_M2"/>
    <property type="match status" value="1"/>
</dbReference>
<dbReference type="PANTHER" id="PTHR10514">
    <property type="entry name" value="ANGIOTENSIN-CONVERTING ENZYME"/>
    <property type="match status" value="1"/>
</dbReference>
<dbReference type="PRINTS" id="PR00791">
    <property type="entry name" value="PEPDIPTASEA"/>
</dbReference>
<dbReference type="PANTHER" id="PTHR10514:SF27">
    <property type="entry name" value="ANGIOTENSIN-CONVERTING ENZYME"/>
    <property type="match status" value="1"/>
</dbReference>
<feature type="active site" description="Proton donor 2" evidence="5">
    <location>
        <position position="544"/>
    </location>
</feature>
<dbReference type="GO" id="GO:0016020">
    <property type="term" value="C:membrane"/>
    <property type="evidence" value="ECO:0007669"/>
    <property type="project" value="InterPro"/>
</dbReference>
<keyword evidence="12" id="KW-1185">Reference proteome</keyword>
<evidence type="ECO:0000256" key="3">
    <source>
        <dbReference type="ARBA" id="ARBA00023180"/>
    </source>
</evidence>
<feature type="disulfide bond" evidence="8">
    <location>
        <begin position="384"/>
        <end position="402"/>
    </location>
</feature>
<dbReference type="PROSITE" id="PS51257">
    <property type="entry name" value="PROKAR_LIPOPROTEIN"/>
    <property type="match status" value="1"/>
</dbReference>
<dbReference type="OrthoDB" id="5241329at2"/>
<keyword evidence="3" id="KW-0325">Glycoprotein</keyword>
<dbReference type="Gene3D" id="1.10.1370.30">
    <property type="match status" value="2"/>
</dbReference>
<evidence type="ECO:0000313" key="11">
    <source>
        <dbReference type="EMBL" id="TXK62132.1"/>
    </source>
</evidence>
<feature type="active site" description="Proton acceptor 1" evidence="4">
    <location>
        <position position="416"/>
    </location>
</feature>
<feature type="binding site" evidence="9">
    <location>
        <position position="415"/>
    </location>
    <ligand>
        <name>Zn(2+)</name>
        <dbReference type="ChEBI" id="CHEBI:29105"/>
        <label>2</label>
        <note>catalytic</note>
    </ligand>
</feature>
<feature type="active site" description="Proton donor 1" evidence="4">
    <location>
        <position position="544"/>
    </location>
</feature>
<feature type="signal peptide" evidence="10">
    <location>
        <begin position="1"/>
        <end position="28"/>
    </location>
</feature>
<dbReference type="GO" id="GO:0006508">
    <property type="term" value="P:proteolysis"/>
    <property type="evidence" value="ECO:0007669"/>
    <property type="project" value="InterPro"/>
</dbReference>
<keyword evidence="7" id="KW-0862">Zinc</keyword>
<evidence type="ECO:0000256" key="4">
    <source>
        <dbReference type="PIRSR" id="PIRSR601548-1"/>
    </source>
</evidence>
<feature type="binding site" evidence="7">
    <location>
        <position position="415"/>
    </location>
    <ligand>
        <name>Zn(2+)</name>
        <dbReference type="ChEBI" id="CHEBI:29105"/>
        <label>1</label>
        <note>catalytic</note>
    </ligand>
</feature>
<feature type="chain" id="PRO_5022669735" evidence="10">
    <location>
        <begin position="29"/>
        <end position="648"/>
    </location>
</feature>
<keyword evidence="7" id="KW-0479">Metal-binding</keyword>
<organism evidence="11 12">
    <name type="scientific">Alkalisalibacterium limincola</name>
    <dbReference type="NCBI Taxonomy" id="2699169"/>
    <lineage>
        <taxon>Bacteria</taxon>
        <taxon>Pseudomonadati</taxon>
        <taxon>Pseudomonadota</taxon>
        <taxon>Gammaproteobacteria</taxon>
        <taxon>Lysobacterales</taxon>
        <taxon>Lysobacteraceae</taxon>
        <taxon>Alkalisalibacterium</taxon>
    </lineage>
</organism>
<feature type="binding site" evidence="9">
    <location>
        <position position="443"/>
    </location>
    <ligand>
        <name>Zn(2+)</name>
        <dbReference type="ChEBI" id="CHEBI:29105"/>
        <label>2</label>
        <note>catalytic</note>
    </ligand>
</feature>
<evidence type="ECO:0000256" key="6">
    <source>
        <dbReference type="PIRSR" id="PIRSR601548-2"/>
    </source>
</evidence>
<evidence type="ECO:0000256" key="8">
    <source>
        <dbReference type="PIRSR" id="PIRSR601548-4"/>
    </source>
</evidence>
<keyword evidence="2 8" id="KW-1015">Disulfide bond</keyword>
<evidence type="ECO:0000256" key="7">
    <source>
        <dbReference type="PIRSR" id="PIRSR601548-3"/>
    </source>
</evidence>
<evidence type="ECO:0000256" key="9">
    <source>
        <dbReference type="PIRSR" id="PIRSR601548-8"/>
    </source>
</evidence>
<dbReference type="Proteomes" id="UP000321248">
    <property type="component" value="Unassembled WGS sequence"/>
</dbReference>
<dbReference type="Pfam" id="PF01401">
    <property type="entry name" value="Peptidase_M2"/>
    <property type="match status" value="1"/>
</dbReference>
<feature type="binding site" evidence="7">
    <location>
        <position position="443"/>
    </location>
    <ligand>
        <name>Zn(2+)</name>
        <dbReference type="ChEBI" id="CHEBI:29105"/>
        <label>1</label>
        <note>catalytic</note>
    </ligand>
</feature>
<dbReference type="EMBL" id="VRTS01000006">
    <property type="protein sequence ID" value="TXK62132.1"/>
    <property type="molecule type" value="Genomic_DNA"/>
</dbReference>
<reference evidence="11 12" key="1">
    <citation type="submission" date="2019-08" db="EMBL/GenBank/DDBJ databases">
        <authorList>
            <person name="Karlyshev A.V."/>
        </authorList>
    </citation>
    <scope>NUCLEOTIDE SEQUENCE [LARGE SCALE GENOMIC DNA]</scope>
    <source>
        <strain evidence="11 12">Alg18-2.2</strain>
    </source>
</reference>
<dbReference type="AlphaFoldDB" id="A0A5C8KPN9"/>
<feature type="binding site" evidence="9">
    <location>
        <position position="419"/>
    </location>
    <ligand>
        <name>Zn(2+)</name>
        <dbReference type="ChEBI" id="CHEBI:29105"/>
        <label>2</label>
        <note>catalytic</note>
    </ligand>
</feature>
<evidence type="ECO:0000313" key="12">
    <source>
        <dbReference type="Proteomes" id="UP000321248"/>
    </source>
</evidence>
<comment type="caution">
    <text evidence="11">The sequence shown here is derived from an EMBL/GenBank/DDBJ whole genome shotgun (WGS) entry which is preliminary data.</text>
</comment>
<feature type="binding site" evidence="6">
    <location>
        <position position="553"/>
    </location>
    <ligand>
        <name>chloride</name>
        <dbReference type="ChEBI" id="CHEBI:17996"/>
        <label>1</label>
    </ligand>
</feature>
<feature type="active site" description="Proton acceptor 2" evidence="5">
    <location>
        <position position="416"/>
    </location>
</feature>